<evidence type="ECO:0000313" key="1">
    <source>
        <dbReference type="EMBL" id="MEB3021920.1"/>
    </source>
</evidence>
<organism evidence="1 2">
    <name type="scientific">[Mycobacterium] crassicus</name>
    <dbReference type="NCBI Taxonomy" id="2872309"/>
    <lineage>
        <taxon>Bacteria</taxon>
        <taxon>Bacillati</taxon>
        <taxon>Actinomycetota</taxon>
        <taxon>Actinomycetes</taxon>
        <taxon>Mycobacteriales</taxon>
        <taxon>Mycobacteriaceae</taxon>
        <taxon>Mycolicibacter</taxon>
    </lineage>
</organism>
<keyword evidence="2" id="KW-1185">Reference proteome</keyword>
<dbReference type="Proteomes" id="UP001299596">
    <property type="component" value="Unassembled WGS sequence"/>
</dbReference>
<dbReference type="RefSeq" id="WP_225403678.1">
    <property type="nucleotide sequence ID" value="NZ_JAYJJR010000007.1"/>
</dbReference>
<dbReference type="EMBL" id="JAYJJR010000007">
    <property type="protein sequence ID" value="MEB3021920.1"/>
    <property type="molecule type" value="Genomic_DNA"/>
</dbReference>
<name>A0ABU5XHZ8_9MYCO</name>
<reference evidence="1 2" key="1">
    <citation type="submission" date="2023-12" db="EMBL/GenBank/DDBJ databases">
        <title>Description of new species of Mycobacterium terrae complex isolated from sewage at the Sao Paulo Zoological Park Foundation in Brazil.</title>
        <authorList>
            <person name="Romagnoli C.L."/>
            <person name="Conceicao E.C."/>
            <person name="Machado E."/>
            <person name="Barreto L.B.P.F."/>
            <person name="Sharma A."/>
            <person name="Silva N.M."/>
            <person name="Marques L.E."/>
            <person name="Juliana M.A."/>
            <person name="Lourenco M.C.S."/>
            <person name="Digiampietri L.A."/>
            <person name="Suffys P.N."/>
            <person name="Viana-Niero C."/>
        </authorList>
    </citation>
    <scope>NUCLEOTIDE SEQUENCE [LARGE SCALE GENOMIC DNA]</scope>
    <source>
        <strain evidence="1 2">MYC098</strain>
    </source>
</reference>
<comment type="caution">
    <text evidence="1">The sequence shown here is derived from an EMBL/GenBank/DDBJ whole genome shotgun (WGS) entry which is preliminary data.</text>
</comment>
<evidence type="ECO:0000313" key="2">
    <source>
        <dbReference type="Proteomes" id="UP001299596"/>
    </source>
</evidence>
<evidence type="ECO:0008006" key="3">
    <source>
        <dbReference type="Google" id="ProtNLM"/>
    </source>
</evidence>
<protein>
    <recommendedName>
        <fullName evidence="3">Zinc ribbon domain-containing protein</fullName>
    </recommendedName>
</protein>
<sequence length="195" mass="21623">MALFSTKTDEERAADAARRAEAAYWASPQGKAAQAFARGDEFFQIEIPHSSITGFTNAAFNSATKGTIRRKLTRTDLLGQIEETGWHLLHADWVYIQTGQNSRDKFLASGQHVVVTGEVIGIYLFRRDETRVDRATAPKTPEQSRASVPALTSEDDNVVRVKCFKCQHSQAVPVAQQSLVCDHCGQKLKRKTVST</sequence>
<gene>
    <name evidence="1" type="ORF">K6T79_12745</name>
</gene>
<proteinExistence type="predicted"/>
<accession>A0ABU5XHZ8</accession>